<proteinExistence type="predicted"/>
<comment type="caution">
    <text evidence="2">The sequence shown here is derived from an EMBL/GenBank/DDBJ whole genome shotgun (WGS) entry which is preliminary data.</text>
</comment>
<accession>A0A8H5ZR33</accession>
<dbReference type="Proteomes" id="UP000624244">
    <property type="component" value="Unassembled WGS sequence"/>
</dbReference>
<name>A0A8H5ZR33_COCSA</name>
<dbReference type="EMBL" id="WNKQ01000002">
    <property type="protein sequence ID" value="KAF5853656.1"/>
    <property type="molecule type" value="Genomic_DNA"/>
</dbReference>
<protein>
    <submittedName>
        <fullName evidence="2">Uncharacterized protein</fullName>
    </submittedName>
</protein>
<gene>
    <name evidence="2" type="ORF">GGP41_002196</name>
</gene>
<sequence>MRRCKDEEVEQPSLPTRREHARTSMAVHVPGQAGLVTLHYTPKAGYLLDFAYQVTWSIAAREG</sequence>
<evidence type="ECO:0000256" key="1">
    <source>
        <dbReference type="SAM" id="MobiDB-lite"/>
    </source>
</evidence>
<organism evidence="2 3">
    <name type="scientific">Cochliobolus sativus</name>
    <name type="common">Common root rot and spot blotch fungus</name>
    <name type="synonym">Bipolaris sorokiniana</name>
    <dbReference type="NCBI Taxonomy" id="45130"/>
    <lineage>
        <taxon>Eukaryota</taxon>
        <taxon>Fungi</taxon>
        <taxon>Dikarya</taxon>
        <taxon>Ascomycota</taxon>
        <taxon>Pezizomycotina</taxon>
        <taxon>Dothideomycetes</taxon>
        <taxon>Pleosporomycetidae</taxon>
        <taxon>Pleosporales</taxon>
        <taxon>Pleosporineae</taxon>
        <taxon>Pleosporaceae</taxon>
        <taxon>Bipolaris</taxon>
    </lineage>
</organism>
<evidence type="ECO:0000313" key="2">
    <source>
        <dbReference type="EMBL" id="KAF5853656.1"/>
    </source>
</evidence>
<evidence type="ECO:0000313" key="3">
    <source>
        <dbReference type="Proteomes" id="UP000624244"/>
    </source>
</evidence>
<dbReference type="AlphaFoldDB" id="A0A8H5ZR33"/>
<feature type="region of interest" description="Disordered" evidence="1">
    <location>
        <begin position="1"/>
        <end position="22"/>
    </location>
</feature>
<reference evidence="2" key="1">
    <citation type="submission" date="2019-11" db="EMBL/GenBank/DDBJ databases">
        <title>Bipolaris sorokiniana Genome sequencing.</title>
        <authorList>
            <person name="Wang H."/>
        </authorList>
    </citation>
    <scope>NUCLEOTIDE SEQUENCE</scope>
</reference>